<evidence type="ECO:0000256" key="2">
    <source>
        <dbReference type="SAM" id="MobiDB-lite"/>
    </source>
</evidence>
<name>A0ABN9QDZ9_9DINO</name>
<keyword evidence="1" id="KW-0863">Zinc-finger</keyword>
<keyword evidence="1" id="KW-0862">Zinc</keyword>
<feature type="region of interest" description="Disordered" evidence="2">
    <location>
        <begin position="271"/>
        <end position="338"/>
    </location>
</feature>
<dbReference type="InterPro" id="IPR000571">
    <property type="entry name" value="Znf_CCCH"/>
</dbReference>
<sequence length="461" mass="50825">MKKNLASDVGRRWAGELDAHRSRQMERIEAQEMRAQRVQERDGELTARRRDRETIRNNKWQAAINLAAELESTRRQNLQAHFAVLNERCQQSLAQRDQARDAKCQQLREHFQKVNDTAEWKRKNESLKAWEKAEWLQQMMKRSDEHQEALLHTDGETEWSLAILAAWNVSARGGLMTLGGDGLRQGPHQDCTMTRPAWRVASSMSKPHVDGPWPGGSSGAHDEQAREQPMHRVWGRLEGLSASEGSGSSSGPPEQAARAAEVLEGVQFCDDSSRSDSCERGGVASGGGRPQGAQREGSSPAAGAQPAWGASAAAPSQEGESSSSWAPAGRPGGAAAGAAAPVCPRELHDSGQCKPCRYFVKRRSCPEKDACQFCHLEHDTVRRLRPCSSKRDKCKSMADRLASMDDGVMDRMDEISERSSLQGSYMRSIMASRLTSRGGEPPEQDDSRYESAERFAKSSAA</sequence>
<feature type="compositionally biased region" description="Low complexity" evidence="2">
    <location>
        <begin position="297"/>
        <end position="316"/>
    </location>
</feature>
<evidence type="ECO:0000256" key="1">
    <source>
        <dbReference type="PROSITE-ProRule" id="PRU00723"/>
    </source>
</evidence>
<feature type="compositionally biased region" description="Basic and acidic residues" evidence="2">
    <location>
        <begin position="445"/>
        <end position="461"/>
    </location>
</feature>
<proteinExistence type="predicted"/>
<feature type="region of interest" description="Disordered" evidence="2">
    <location>
        <begin position="202"/>
        <end position="227"/>
    </location>
</feature>
<keyword evidence="5" id="KW-1185">Reference proteome</keyword>
<reference evidence="4" key="1">
    <citation type="submission" date="2023-10" db="EMBL/GenBank/DDBJ databases">
        <authorList>
            <person name="Chen Y."/>
            <person name="Shah S."/>
            <person name="Dougan E. K."/>
            <person name="Thang M."/>
            <person name="Chan C."/>
        </authorList>
    </citation>
    <scope>NUCLEOTIDE SEQUENCE [LARGE SCALE GENOMIC DNA]</scope>
</reference>
<dbReference type="PROSITE" id="PS50103">
    <property type="entry name" value="ZF_C3H1"/>
    <property type="match status" value="1"/>
</dbReference>
<evidence type="ECO:0000259" key="3">
    <source>
        <dbReference type="PROSITE" id="PS50103"/>
    </source>
</evidence>
<feature type="zinc finger region" description="C3H1-type" evidence="1">
    <location>
        <begin position="355"/>
        <end position="378"/>
    </location>
</feature>
<comment type="caution">
    <text evidence="4">The sequence shown here is derived from an EMBL/GenBank/DDBJ whole genome shotgun (WGS) entry which is preliminary data.</text>
</comment>
<evidence type="ECO:0000313" key="4">
    <source>
        <dbReference type="EMBL" id="CAK0802854.1"/>
    </source>
</evidence>
<dbReference type="EMBL" id="CAUYUJ010002891">
    <property type="protein sequence ID" value="CAK0802854.1"/>
    <property type="molecule type" value="Genomic_DNA"/>
</dbReference>
<feature type="region of interest" description="Disordered" evidence="2">
    <location>
        <begin position="416"/>
        <end position="461"/>
    </location>
</feature>
<feature type="domain" description="C3H1-type" evidence="3">
    <location>
        <begin position="355"/>
        <end position="378"/>
    </location>
</feature>
<organism evidence="4 5">
    <name type="scientific">Prorocentrum cordatum</name>
    <dbReference type="NCBI Taxonomy" id="2364126"/>
    <lineage>
        <taxon>Eukaryota</taxon>
        <taxon>Sar</taxon>
        <taxon>Alveolata</taxon>
        <taxon>Dinophyceae</taxon>
        <taxon>Prorocentrales</taxon>
        <taxon>Prorocentraceae</taxon>
        <taxon>Prorocentrum</taxon>
    </lineage>
</organism>
<keyword evidence="1" id="KW-0479">Metal-binding</keyword>
<gene>
    <name evidence="4" type="ORF">PCOR1329_LOCUS10218</name>
</gene>
<accession>A0ABN9QDZ9</accession>
<dbReference type="Proteomes" id="UP001189429">
    <property type="component" value="Unassembled WGS sequence"/>
</dbReference>
<protein>
    <recommendedName>
        <fullName evidence="3">C3H1-type domain-containing protein</fullName>
    </recommendedName>
</protein>
<evidence type="ECO:0000313" key="5">
    <source>
        <dbReference type="Proteomes" id="UP001189429"/>
    </source>
</evidence>